<evidence type="ECO:0000313" key="2">
    <source>
        <dbReference type="Proteomes" id="UP000235507"/>
    </source>
</evidence>
<organism evidence="1 2">
    <name type="scientific">Mesorhizobium intechi</name>
    <dbReference type="NCBI Taxonomy" id="537601"/>
    <lineage>
        <taxon>Bacteria</taxon>
        <taxon>Pseudomonadati</taxon>
        <taxon>Pseudomonadota</taxon>
        <taxon>Alphaproteobacteria</taxon>
        <taxon>Hyphomicrobiales</taxon>
        <taxon>Phyllobacteriaceae</taxon>
        <taxon>Mesorhizobium</taxon>
    </lineage>
</organism>
<comment type="caution">
    <text evidence="1">The sequence shown here is derived from an EMBL/GenBank/DDBJ whole genome shotgun (WGS) entry which is preliminary data.</text>
</comment>
<dbReference type="Proteomes" id="UP000235507">
    <property type="component" value="Unassembled WGS sequence"/>
</dbReference>
<name>A0A8T9APK4_9HYPH</name>
<protein>
    <submittedName>
        <fullName evidence="1">LysR family transcriptional regulator</fullName>
    </submittedName>
</protein>
<dbReference type="EMBL" id="PNOT02000186">
    <property type="protein sequence ID" value="TSE09894.1"/>
    <property type="molecule type" value="Genomic_DNA"/>
</dbReference>
<evidence type="ECO:0000313" key="1">
    <source>
        <dbReference type="EMBL" id="TSE09894.1"/>
    </source>
</evidence>
<gene>
    <name evidence="1" type="ORF">C1D09_015475</name>
</gene>
<sequence>DAAGRRYRIAAGSASLAGLRTAVNAGVALTLRTPRFAHSGIVEAPRELGLPPVPMAEFAIRLRADADASAGDLATLLSGDLVPSRPPADLAPA</sequence>
<accession>A0A8T9APK4</accession>
<dbReference type="Gene3D" id="3.40.190.10">
    <property type="entry name" value="Periplasmic binding protein-like II"/>
    <property type="match status" value="1"/>
</dbReference>
<feature type="non-terminal residue" evidence="1">
    <location>
        <position position="1"/>
    </location>
</feature>
<keyword evidence="2" id="KW-1185">Reference proteome</keyword>
<reference evidence="1" key="1">
    <citation type="submission" date="2019-07" db="EMBL/GenBank/DDBJ databases">
        <title>Mesorhizobum intechiensis sp. nov. isolated from nodules of Lotus tenuis growing in lowlands of the Flooding Pampa, Argentina.</title>
        <authorList>
            <person name="Estrella M.J."/>
            <person name="Torres Tejerizo G.A."/>
            <person name="Cumpa Velazquez L.M."/>
            <person name="Fontana F."/>
            <person name="Hansen L."/>
            <person name="Pistorio M."/>
            <person name="Sannazzaro A.I."/>
        </authorList>
    </citation>
    <scope>NUCLEOTIDE SEQUENCE</scope>
    <source>
        <strain evidence="1">BD68</strain>
    </source>
</reference>
<proteinExistence type="predicted"/>
<dbReference type="AlphaFoldDB" id="A0A8T9APK4"/>